<evidence type="ECO:0000256" key="1">
    <source>
        <dbReference type="SAM" id="Phobius"/>
    </source>
</evidence>
<name>A0A9P7FUJ4_9AGAR</name>
<dbReference type="Proteomes" id="UP000717328">
    <property type="component" value="Unassembled WGS sequence"/>
</dbReference>
<proteinExistence type="predicted"/>
<protein>
    <submittedName>
        <fullName evidence="2">Uncharacterized protein</fullName>
    </submittedName>
</protein>
<dbReference type="AlphaFoldDB" id="A0A9P7FUJ4"/>
<evidence type="ECO:0000313" key="3">
    <source>
        <dbReference type="Proteomes" id="UP000717328"/>
    </source>
</evidence>
<feature type="transmembrane region" description="Helical" evidence="1">
    <location>
        <begin position="39"/>
        <end position="57"/>
    </location>
</feature>
<feature type="transmembrane region" description="Helical" evidence="1">
    <location>
        <begin position="6"/>
        <end position="27"/>
    </location>
</feature>
<keyword evidence="3" id="KW-1185">Reference proteome</keyword>
<reference evidence="2" key="2">
    <citation type="submission" date="2021-10" db="EMBL/GenBank/DDBJ databases">
        <title>Phylogenomics reveals ancestral predisposition of the termite-cultivated fungus Termitomyces towards a domesticated lifestyle.</title>
        <authorList>
            <person name="Auxier B."/>
            <person name="Grum-Grzhimaylo A."/>
            <person name="Cardenas M.E."/>
            <person name="Lodge J.D."/>
            <person name="Laessoe T."/>
            <person name="Pedersen O."/>
            <person name="Smith M.E."/>
            <person name="Kuyper T.W."/>
            <person name="Franco-Molano E.A."/>
            <person name="Baroni T.J."/>
            <person name="Aanen D.K."/>
        </authorList>
    </citation>
    <scope>NUCLEOTIDE SEQUENCE</scope>
    <source>
        <strain evidence="2">D49</strain>
    </source>
</reference>
<sequence>MLHLPFLSSFSSLHQSLILAFLIVISYFHRYARWGASGLILAFVVYESIVPVTQWAFKIFKWIAMFGFYVNYFQIGVGFIITGVGGVLAFFDQVAAQAKEEKEGARRSRR</sequence>
<reference evidence="2" key="1">
    <citation type="submission" date="2021-02" db="EMBL/GenBank/DDBJ databases">
        <authorList>
            <person name="Nieuwenhuis M."/>
            <person name="Van De Peppel L.J.J."/>
        </authorList>
    </citation>
    <scope>NUCLEOTIDE SEQUENCE</scope>
    <source>
        <strain evidence="2">D49</strain>
    </source>
</reference>
<evidence type="ECO:0000313" key="2">
    <source>
        <dbReference type="EMBL" id="KAG5638604.1"/>
    </source>
</evidence>
<keyword evidence="1" id="KW-0812">Transmembrane</keyword>
<keyword evidence="1" id="KW-0472">Membrane</keyword>
<feature type="transmembrane region" description="Helical" evidence="1">
    <location>
        <begin position="69"/>
        <end position="91"/>
    </location>
</feature>
<organism evidence="2 3">
    <name type="scientific">Sphagnurus paluster</name>
    <dbReference type="NCBI Taxonomy" id="117069"/>
    <lineage>
        <taxon>Eukaryota</taxon>
        <taxon>Fungi</taxon>
        <taxon>Dikarya</taxon>
        <taxon>Basidiomycota</taxon>
        <taxon>Agaricomycotina</taxon>
        <taxon>Agaricomycetes</taxon>
        <taxon>Agaricomycetidae</taxon>
        <taxon>Agaricales</taxon>
        <taxon>Tricholomatineae</taxon>
        <taxon>Lyophyllaceae</taxon>
        <taxon>Sphagnurus</taxon>
    </lineage>
</organism>
<gene>
    <name evidence="2" type="ORF">H0H81_011494</name>
</gene>
<accession>A0A9P7FUJ4</accession>
<comment type="caution">
    <text evidence="2">The sequence shown here is derived from an EMBL/GenBank/DDBJ whole genome shotgun (WGS) entry which is preliminary data.</text>
</comment>
<dbReference type="OrthoDB" id="3041984at2759"/>
<keyword evidence="1" id="KW-1133">Transmembrane helix</keyword>
<dbReference type="EMBL" id="JABCKI010005753">
    <property type="protein sequence ID" value="KAG5638604.1"/>
    <property type="molecule type" value="Genomic_DNA"/>
</dbReference>